<proteinExistence type="inferred from homology"/>
<protein>
    <submittedName>
        <fullName evidence="6">Unannotated protein</fullName>
    </submittedName>
</protein>
<evidence type="ECO:0000313" key="6">
    <source>
        <dbReference type="EMBL" id="CAB4850787.1"/>
    </source>
</evidence>
<comment type="similarity">
    <text evidence="1">Belongs to the ABC transporter superfamily.</text>
</comment>
<name>A0A6J7BYC0_9ZZZZ</name>
<dbReference type="GO" id="GO:0005524">
    <property type="term" value="F:ATP binding"/>
    <property type="evidence" value="ECO:0007669"/>
    <property type="project" value="UniProtKB-KW"/>
</dbReference>
<dbReference type="Pfam" id="PF00005">
    <property type="entry name" value="ABC_tran"/>
    <property type="match status" value="1"/>
</dbReference>
<keyword evidence="2" id="KW-0813">Transport</keyword>
<evidence type="ECO:0000256" key="1">
    <source>
        <dbReference type="ARBA" id="ARBA00005417"/>
    </source>
</evidence>
<dbReference type="GO" id="GO:0016887">
    <property type="term" value="F:ATP hydrolysis activity"/>
    <property type="evidence" value="ECO:0007669"/>
    <property type="project" value="InterPro"/>
</dbReference>
<evidence type="ECO:0000259" key="5">
    <source>
        <dbReference type="PROSITE" id="PS50893"/>
    </source>
</evidence>
<dbReference type="InterPro" id="IPR003593">
    <property type="entry name" value="AAA+_ATPase"/>
</dbReference>
<dbReference type="AlphaFoldDB" id="A0A6J7BYC0"/>
<sequence>MAVDDLTFTVDPGRVTGFLGPNGSGKTTTLRCLLGLVEPTTGTATIGAQRYHDIAHPARVVGAALEATGFHPGRTARNHLRVLALAGGIEESRADATLDLVGLADSARRSVGGFSLGMRQRLQLAAALLGDPGVLLLDEPANGLDPEGIAWLRGFLRYLASQGRTILISSHVLSEVEQTVDDVVIIARGRLVRACPLSDITDHGQRLVVRTPQTEELIAALAQQVPQARVSRQDDGSLLIEDVDSPSVGRAALDAHIELHELRPATSDLEQVFLSLTGGAQ</sequence>
<evidence type="ECO:0000256" key="4">
    <source>
        <dbReference type="ARBA" id="ARBA00022840"/>
    </source>
</evidence>
<keyword evidence="4" id="KW-0067">ATP-binding</keyword>
<dbReference type="PANTHER" id="PTHR43335:SF4">
    <property type="entry name" value="ABC TRANSPORTER, ATP-BINDING PROTEIN"/>
    <property type="match status" value="1"/>
</dbReference>
<dbReference type="EMBL" id="CAFBIZ010000137">
    <property type="protein sequence ID" value="CAB4850787.1"/>
    <property type="molecule type" value="Genomic_DNA"/>
</dbReference>
<gene>
    <name evidence="6" type="ORF">UFOPK3268_01074</name>
</gene>
<dbReference type="InterPro" id="IPR027417">
    <property type="entry name" value="P-loop_NTPase"/>
</dbReference>
<dbReference type="PROSITE" id="PS50893">
    <property type="entry name" value="ABC_TRANSPORTER_2"/>
    <property type="match status" value="1"/>
</dbReference>
<dbReference type="PANTHER" id="PTHR43335">
    <property type="entry name" value="ABC TRANSPORTER, ATP-BINDING PROTEIN"/>
    <property type="match status" value="1"/>
</dbReference>
<dbReference type="InterPro" id="IPR017871">
    <property type="entry name" value="ABC_transporter-like_CS"/>
</dbReference>
<accession>A0A6J7BYC0</accession>
<organism evidence="6">
    <name type="scientific">freshwater metagenome</name>
    <dbReference type="NCBI Taxonomy" id="449393"/>
    <lineage>
        <taxon>unclassified sequences</taxon>
        <taxon>metagenomes</taxon>
        <taxon>ecological metagenomes</taxon>
    </lineage>
</organism>
<dbReference type="PROSITE" id="PS00211">
    <property type="entry name" value="ABC_TRANSPORTER_1"/>
    <property type="match status" value="1"/>
</dbReference>
<feature type="domain" description="ABC transporter" evidence="5">
    <location>
        <begin position="1"/>
        <end position="213"/>
    </location>
</feature>
<keyword evidence="3" id="KW-0547">Nucleotide-binding</keyword>
<dbReference type="Gene3D" id="3.40.50.300">
    <property type="entry name" value="P-loop containing nucleotide triphosphate hydrolases"/>
    <property type="match status" value="1"/>
</dbReference>
<dbReference type="InterPro" id="IPR003439">
    <property type="entry name" value="ABC_transporter-like_ATP-bd"/>
</dbReference>
<dbReference type="SUPFAM" id="SSF52540">
    <property type="entry name" value="P-loop containing nucleoside triphosphate hydrolases"/>
    <property type="match status" value="1"/>
</dbReference>
<evidence type="ECO:0000256" key="2">
    <source>
        <dbReference type="ARBA" id="ARBA00022448"/>
    </source>
</evidence>
<dbReference type="SMART" id="SM00382">
    <property type="entry name" value="AAA"/>
    <property type="match status" value="1"/>
</dbReference>
<evidence type="ECO:0000256" key="3">
    <source>
        <dbReference type="ARBA" id="ARBA00022741"/>
    </source>
</evidence>
<reference evidence="6" key="1">
    <citation type="submission" date="2020-05" db="EMBL/GenBank/DDBJ databases">
        <authorList>
            <person name="Chiriac C."/>
            <person name="Salcher M."/>
            <person name="Ghai R."/>
            <person name="Kavagutti S V."/>
        </authorList>
    </citation>
    <scope>NUCLEOTIDE SEQUENCE</scope>
</reference>